<evidence type="ECO:0000313" key="2">
    <source>
        <dbReference type="Proteomes" id="UP001226091"/>
    </source>
</evidence>
<gene>
    <name evidence="1" type="ORF">QLQ22_03080</name>
</gene>
<reference evidence="2" key="1">
    <citation type="journal article" date="2025" name="Aquaculture">
        <title>Assessment of the bioflocculant production and safety properties of Metabacillus hrfriensis sp. nov. based on phenotypic and whole-genome sequencing analysis.</title>
        <authorList>
            <person name="Zhang R."/>
            <person name="Zhao Z."/>
            <person name="Luo L."/>
            <person name="Wang S."/>
            <person name="Guo K."/>
            <person name="Xu W."/>
        </authorList>
    </citation>
    <scope>NUCLEOTIDE SEQUENCE [LARGE SCALE GENOMIC DNA]</scope>
    <source>
        <strain evidence="2">CT-WN-B3</strain>
    </source>
</reference>
<sequence length="261" mass="30185">MKLLTLNCHSWQEENQMEKIKTLANTIQEKSYDVIALQEVSQLEDGPIVYDQLKKNNYALVLLDELKQLGVTDYHLVWGFAHMGYPGYEEGLAILSKHPITNKEIFFVTEGRNTWKARSIVCATIQYNERLLSFYSCHLGWWHDEEEPCKFQMDSLLQKLDRSHPYFLMGDFNNSADIRDEGYDYLLSNGLYDTYKLAEEKDSGITVKGKIAGWDENKQDLRIDLILSSDEVKVLSSKVIFNGEYKPVVSDHYGVETEISM</sequence>
<dbReference type="Proteomes" id="UP001226091">
    <property type="component" value="Chromosome"/>
</dbReference>
<keyword evidence="2" id="KW-1185">Reference proteome</keyword>
<name>A0ACD4RCY6_9BACI</name>
<keyword evidence="1" id="KW-0540">Nuclease</keyword>
<proteinExistence type="predicted"/>
<keyword evidence="1" id="KW-0255">Endonuclease</keyword>
<evidence type="ECO:0000313" key="1">
    <source>
        <dbReference type="EMBL" id="WHZ58370.1"/>
    </source>
</evidence>
<keyword evidence="1" id="KW-0378">Hydrolase</keyword>
<dbReference type="EMBL" id="CP126116">
    <property type="protein sequence ID" value="WHZ58370.1"/>
    <property type="molecule type" value="Genomic_DNA"/>
</dbReference>
<protein>
    <submittedName>
        <fullName evidence="1">Endonuclease/exonuclease/phosphatase family protein</fullName>
    </submittedName>
</protein>
<organism evidence="1 2">
    <name type="scientific">Metabacillus hrfriensis</name>
    <dbReference type="NCBI Taxonomy" id="3048891"/>
    <lineage>
        <taxon>Bacteria</taxon>
        <taxon>Bacillati</taxon>
        <taxon>Bacillota</taxon>
        <taxon>Bacilli</taxon>
        <taxon>Bacillales</taxon>
        <taxon>Bacillaceae</taxon>
        <taxon>Metabacillus</taxon>
    </lineage>
</organism>
<accession>A0ACD4RCY6</accession>